<dbReference type="RefSeq" id="WP_141977418.1">
    <property type="nucleotide sequence ID" value="NZ_VFPP01000001.1"/>
</dbReference>
<evidence type="ECO:0000313" key="1">
    <source>
        <dbReference type="EMBL" id="TQM79844.1"/>
    </source>
</evidence>
<name>A0A543JAL5_9PSEU</name>
<dbReference type="Proteomes" id="UP000316628">
    <property type="component" value="Unassembled WGS sequence"/>
</dbReference>
<organism evidence="1 2">
    <name type="scientific">Saccharothrix saharensis</name>
    <dbReference type="NCBI Taxonomy" id="571190"/>
    <lineage>
        <taxon>Bacteria</taxon>
        <taxon>Bacillati</taxon>
        <taxon>Actinomycetota</taxon>
        <taxon>Actinomycetes</taxon>
        <taxon>Pseudonocardiales</taxon>
        <taxon>Pseudonocardiaceae</taxon>
        <taxon>Saccharothrix</taxon>
    </lineage>
</organism>
<reference evidence="1 2" key="1">
    <citation type="submission" date="2019-06" db="EMBL/GenBank/DDBJ databases">
        <title>Sequencing the genomes of 1000 actinobacteria strains.</title>
        <authorList>
            <person name="Klenk H.-P."/>
        </authorList>
    </citation>
    <scope>NUCLEOTIDE SEQUENCE [LARGE SCALE GENOMIC DNA]</scope>
    <source>
        <strain evidence="1 2">DSM 45456</strain>
    </source>
</reference>
<dbReference type="OrthoDB" id="3683583at2"/>
<dbReference type="AlphaFoldDB" id="A0A543JAL5"/>
<sequence length="129" mass="14128">MRRSLMVALGVVLMFPSGSTTTSVAVLVLVLVLVHALAVEPFPAWQSMRAQNPAVRQDWRLTADGAGFTMEAAAYDQRIAWSTVQRVEEEPDAGHLVPGRNQALAVAKDLTTEERRRAFVAVLGRRVSD</sequence>
<accession>A0A543JAL5</accession>
<dbReference type="EMBL" id="VFPP01000001">
    <property type="protein sequence ID" value="TQM79844.1"/>
    <property type="molecule type" value="Genomic_DNA"/>
</dbReference>
<comment type="caution">
    <text evidence="1">The sequence shown here is derived from an EMBL/GenBank/DDBJ whole genome shotgun (WGS) entry which is preliminary data.</text>
</comment>
<keyword evidence="2" id="KW-1185">Reference proteome</keyword>
<evidence type="ECO:0000313" key="2">
    <source>
        <dbReference type="Proteomes" id="UP000316628"/>
    </source>
</evidence>
<protein>
    <submittedName>
        <fullName evidence="1">Uncharacterized protein</fullName>
    </submittedName>
</protein>
<proteinExistence type="predicted"/>
<gene>
    <name evidence="1" type="ORF">FHX81_2155</name>
</gene>